<dbReference type="GO" id="GO:0046930">
    <property type="term" value="C:pore complex"/>
    <property type="evidence" value="ECO:0007669"/>
    <property type="project" value="UniProtKB-KW"/>
</dbReference>
<dbReference type="Pfam" id="PF13609">
    <property type="entry name" value="Porin_4"/>
    <property type="match status" value="1"/>
</dbReference>
<organism evidence="13 14">
    <name type="scientific">Noviherbaspirillum denitrificans</name>
    <dbReference type="NCBI Taxonomy" id="1968433"/>
    <lineage>
        <taxon>Bacteria</taxon>
        <taxon>Pseudomonadati</taxon>
        <taxon>Pseudomonadota</taxon>
        <taxon>Betaproteobacteria</taxon>
        <taxon>Burkholderiales</taxon>
        <taxon>Oxalobacteraceae</taxon>
        <taxon>Noviherbaspirillum</taxon>
    </lineage>
</organism>
<evidence type="ECO:0000256" key="11">
    <source>
        <dbReference type="SAM" id="SignalP"/>
    </source>
</evidence>
<dbReference type="InterPro" id="IPR023614">
    <property type="entry name" value="Porin_dom_sf"/>
</dbReference>
<feature type="signal peptide" evidence="11">
    <location>
        <begin position="1"/>
        <end position="21"/>
    </location>
</feature>
<evidence type="ECO:0000256" key="3">
    <source>
        <dbReference type="ARBA" id="ARBA00022448"/>
    </source>
</evidence>
<evidence type="ECO:0000259" key="12">
    <source>
        <dbReference type="Pfam" id="PF13609"/>
    </source>
</evidence>
<evidence type="ECO:0000256" key="5">
    <source>
        <dbReference type="ARBA" id="ARBA00022692"/>
    </source>
</evidence>
<accession>A0A254TE08</accession>
<dbReference type="GO" id="GO:0006811">
    <property type="term" value="P:monoatomic ion transport"/>
    <property type="evidence" value="ECO:0007669"/>
    <property type="project" value="UniProtKB-KW"/>
</dbReference>
<dbReference type="PANTHER" id="PTHR34501">
    <property type="entry name" value="PROTEIN YDDL-RELATED"/>
    <property type="match status" value="1"/>
</dbReference>
<dbReference type="PROSITE" id="PS51257">
    <property type="entry name" value="PROKAR_LIPOPROTEIN"/>
    <property type="match status" value="1"/>
</dbReference>
<evidence type="ECO:0000256" key="9">
    <source>
        <dbReference type="ARBA" id="ARBA00023136"/>
    </source>
</evidence>
<feature type="domain" description="Porin" evidence="12">
    <location>
        <begin position="10"/>
        <end position="329"/>
    </location>
</feature>
<feature type="chain" id="PRO_5013281908" description="Porin domain-containing protein" evidence="11">
    <location>
        <begin position="22"/>
        <end position="345"/>
    </location>
</feature>
<dbReference type="Proteomes" id="UP000197535">
    <property type="component" value="Unassembled WGS sequence"/>
</dbReference>
<comment type="caution">
    <text evidence="13">The sequence shown here is derived from an EMBL/GenBank/DDBJ whole genome shotgun (WGS) entry which is preliminary data.</text>
</comment>
<dbReference type="RefSeq" id="WP_170942099.1">
    <property type="nucleotide sequence ID" value="NZ_LSTO01000001.1"/>
</dbReference>
<evidence type="ECO:0000256" key="6">
    <source>
        <dbReference type="ARBA" id="ARBA00022729"/>
    </source>
</evidence>
<keyword evidence="9" id="KW-0472">Membrane</keyword>
<sequence length="345" mass="37442">MKVKVFPLCALAIAMSCAAHAQSTVTIYGVSDVFLGSIKNTGGTGPQGSALAVNSGGLTTSFIGFRGDEDLGSGLKAVFSLESYMRVDTGAIGRNDADPLWGRAANVGLDTPYGQVTLGRHVTPYSLAATLTTPLKGTTTISPIFAHTYRGNVQGDTRFNNSVRFTSKDIGGFRADVVYSLGREQPRGPEYKRDRAFDGSLRYEAGPVSLITAMRTIDLNNNDDGHEQKSYMVGGIYDFKAVKLNAQYHYTDETFNLSSRDIQRKTFEVGAAIPAGGGEFLLSWATSDIDHQRGAALSDKRDSYVVAYDYNLSKRTDVYAAFYSDKQKNPMIKQTIGAVGLRHKF</sequence>
<dbReference type="AlphaFoldDB" id="A0A254TE08"/>
<keyword evidence="4" id="KW-1134">Transmembrane beta strand</keyword>
<evidence type="ECO:0000256" key="4">
    <source>
        <dbReference type="ARBA" id="ARBA00022452"/>
    </source>
</evidence>
<keyword evidence="10" id="KW-0998">Cell outer membrane</keyword>
<name>A0A254TE08_9BURK</name>
<comment type="subcellular location">
    <subcellularLocation>
        <location evidence="1">Cell outer membrane</location>
        <topology evidence="1">Multi-pass membrane protein</topology>
    </subcellularLocation>
</comment>
<dbReference type="Gene3D" id="2.40.160.10">
    <property type="entry name" value="Porin"/>
    <property type="match status" value="1"/>
</dbReference>
<dbReference type="PANTHER" id="PTHR34501:SF9">
    <property type="entry name" value="MAJOR OUTER MEMBRANE PROTEIN P.IA"/>
    <property type="match status" value="1"/>
</dbReference>
<keyword evidence="3" id="KW-0813">Transport</keyword>
<protein>
    <recommendedName>
        <fullName evidence="12">Porin domain-containing protein</fullName>
    </recommendedName>
</protein>
<proteinExistence type="predicted"/>
<keyword evidence="6 11" id="KW-0732">Signal</keyword>
<reference evidence="13 14" key="1">
    <citation type="submission" date="2016-02" db="EMBL/GenBank/DDBJ databases">
        <authorList>
            <person name="Wen L."/>
            <person name="He K."/>
            <person name="Yang H."/>
        </authorList>
    </citation>
    <scope>NUCLEOTIDE SEQUENCE [LARGE SCALE GENOMIC DNA]</scope>
    <source>
        <strain evidence="13 14">TSA40</strain>
    </source>
</reference>
<evidence type="ECO:0000256" key="2">
    <source>
        <dbReference type="ARBA" id="ARBA00011233"/>
    </source>
</evidence>
<dbReference type="CDD" id="cd00342">
    <property type="entry name" value="gram_neg_porins"/>
    <property type="match status" value="1"/>
</dbReference>
<keyword evidence="14" id="KW-1185">Reference proteome</keyword>
<dbReference type="GO" id="GO:0015288">
    <property type="term" value="F:porin activity"/>
    <property type="evidence" value="ECO:0007669"/>
    <property type="project" value="UniProtKB-KW"/>
</dbReference>
<comment type="subunit">
    <text evidence="2">Homotrimer.</text>
</comment>
<dbReference type="EMBL" id="LSTO01000001">
    <property type="protein sequence ID" value="OWW20387.1"/>
    <property type="molecule type" value="Genomic_DNA"/>
</dbReference>
<evidence type="ECO:0000256" key="8">
    <source>
        <dbReference type="ARBA" id="ARBA00023114"/>
    </source>
</evidence>
<evidence type="ECO:0000256" key="7">
    <source>
        <dbReference type="ARBA" id="ARBA00023065"/>
    </source>
</evidence>
<gene>
    <name evidence="13" type="ORF">AYR66_13715</name>
</gene>
<dbReference type="InterPro" id="IPR050298">
    <property type="entry name" value="Gram-neg_bact_OMP"/>
</dbReference>
<evidence type="ECO:0000313" key="13">
    <source>
        <dbReference type="EMBL" id="OWW20387.1"/>
    </source>
</evidence>
<keyword evidence="5" id="KW-0812">Transmembrane</keyword>
<keyword evidence="7" id="KW-0406">Ion transport</keyword>
<dbReference type="InterPro" id="IPR002299">
    <property type="entry name" value="Porin_Neis"/>
</dbReference>
<evidence type="ECO:0000256" key="1">
    <source>
        <dbReference type="ARBA" id="ARBA00004571"/>
    </source>
</evidence>
<evidence type="ECO:0000256" key="10">
    <source>
        <dbReference type="ARBA" id="ARBA00023237"/>
    </source>
</evidence>
<keyword evidence="8" id="KW-0626">Porin</keyword>
<evidence type="ECO:0000313" key="14">
    <source>
        <dbReference type="Proteomes" id="UP000197535"/>
    </source>
</evidence>
<dbReference type="SUPFAM" id="SSF56935">
    <property type="entry name" value="Porins"/>
    <property type="match status" value="1"/>
</dbReference>
<dbReference type="InterPro" id="IPR033900">
    <property type="entry name" value="Gram_neg_porin_domain"/>
</dbReference>
<dbReference type="PRINTS" id="PR00184">
    <property type="entry name" value="NEISSPPORIN"/>
</dbReference>
<dbReference type="GO" id="GO:0009279">
    <property type="term" value="C:cell outer membrane"/>
    <property type="evidence" value="ECO:0007669"/>
    <property type="project" value="UniProtKB-SubCell"/>
</dbReference>